<organism evidence="3">
    <name type="scientific">viral metagenome</name>
    <dbReference type="NCBI Taxonomy" id="1070528"/>
    <lineage>
        <taxon>unclassified sequences</taxon>
        <taxon>metagenomes</taxon>
        <taxon>organismal metagenomes</taxon>
    </lineage>
</organism>
<evidence type="ECO:0000256" key="1">
    <source>
        <dbReference type="SAM" id="MobiDB-lite"/>
    </source>
</evidence>
<evidence type="ECO:0000313" key="3">
    <source>
        <dbReference type="EMBL" id="QHS95168.1"/>
    </source>
</evidence>
<dbReference type="EMBL" id="MN739243">
    <property type="protein sequence ID" value="QHS95168.1"/>
    <property type="molecule type" value="Genomic_DNA"/>
</dbReference>
<dbReference type="AlphaFoldDB" id="A0A6C0BUS5"/>
<feature type="compositionally biased region" description="Basic residues" evidence="1">
    <location>
        <begin position="64"/>
        <end position="79"/>
    </location>
</feature>
<keyword evidence="2" id="KW-1133">Transmembrane helix</keyword>
<evidence type="ECO:0000256" key="2">
    <source>
        <dbReference type="SAM" id="Phobius"/>
    </source>
</evidence>
<keyword evidence="2" id="KW-0472">Membrane</keyword>
<proteinExistence type="predicted"/>
<reference evidence="3" key="1">
    <citation type="journal article" date="2020" name="Nature">
        <title>Giant virus diversity and host interactions through global metagenomics.</title>
        <authorList>
            <person name="Schulz F."/>
            <person name="Roux S."/>
            <person name="Paez-Espino D."/>
            <person name="Jungbluth S."/>
            <person name="Walsh D.A."/>
            <person name="Denef V.J."/>
            <person name="McMahon K.D."/>
            <person name="Konstantinidis K.T."/>
            <person name="Eloe-Fadrosh E.A."/>
            <person name="Kyrpides N.C."/>
            <person name="Woyke T."/>
        </authorList>
    </citation>
    <scope>NUCLEOTIDE SEQUENCE</scope>
    <source>
        <strain evidence="3">GVMAG-M-3300018428-16</strain>
    </source>
</reference>
<keyword evidence="2" id="KW-0812">Transmembrane</keyword>
<feature type="transmembrane region" description="Helical" evidence="2">
    <location>
        <begin position="21"/>
        <end position="39"/>
    </location>
</feature>
<name>A0A6C0BUS5_9ZZZZ</name>
<feature type="region of interest" description="Disordered" evidence="1">
    <location>
        <begin position="42"/>
        <end position="79"/>
    </location>
</feature>
<accession>A0A6C0BUS5</accession>
<protein>
    <submittedName>
        <fullName evidence="3">Uncharacterized protein</fullName>
    </submittedName>
</protein>
<sequence>MNKKTRKLRSRQRGGYIVSPTNPYFMAIAALIGGLYVMGQVQSSKTDAQPKAAPSQPQGQSGGRKFRRTRKKRTLKRRQ</sequence>